<keyword evidence="2" id="KW-0677">Repeat</keyword>
<feature type="repeat" description="WD" evidence="4">
    <location>
        <begin position="229"/>
        <end position="270"/>
    </location>
</feature>
<evidence type="ECO:0000313" key="7">
    <source>
        <dbReference type="EnsemblMetazoa" id="CLYHEMP008080.1"/>
    </source>
</evidence>
<dbReference type="GO" id="GO:1905786">
    <property type="term" value="P:positive regulation of anaphase-promoting complex-dependent catabolic process"/>
    <property type="evidence" value="ECO:0007669"/>
    <property type="project" value="TreeGrafter"/>
</dbReference>
<feature type="region of interest" description="Disordered" evidence="5">
    <location>
        <begin position="117"/>
        <end position="149"/>
    </location>
</feature>
<reference evidence="7" key="1">
    <citation type="submission" date="2021-01" db="UniProtKB">
        <authorList>
            <consortium name="EnsemblMetazoa"/>
        </authorList>
    </citation>
    <scope>IDENTIFICATION</scope>
</reference>
<evidence type="ECO:0000313" key="8">
    <source>
        <dbReference type="Proteomes" id="UP000594262"/>
    </source>
</evidence>
<name>A0A7M5VBY2_9CNID</name>
<dbReference type="Pfam" id="PF12894">
    <property type="entry name" value="ANAPC4_WD40"/>
    <property type="match status" value="1"/>
</dbReference>
<dbReference type="PROSITE" id="PS50082">
    <property type="entry name" value="WD_REPEATS_2"/>
    <property type="match status" value="1"/>
</dbReference>
<keyword evidence="8" id="KW-1185">Reference proteome</keyword>
<protein>
    <recommendedName>
        <fullName evidence="6">Anaphase-promoting complex subunit 4-like WD40 domain-containing protein</fullName>
    </recommendedName>
</protein>
<dbReference type="InterPro" id="IPR024977">
    <property type="entry name" value="Apc4-like_WD40_dom"/>
</dbReference>
<feature type="region of interest" description="Disordered" evidence="5">
    <location>
        <begin position="1"/>
        <end position="52"/>
    </location>
</feature>
<dbReference type="GO" id="GO:0005680">
    <property type="term" value="C:anaphase-promoting complex"/>
    <property type="evidence" value="ECO:0007669"/>
    <property type="project" value="TreeGrafter"/>
</dbReference>
<accession>A0A7M5VBY2</accession>
<feature type="compositionally biased region" description="Low complexity" evidence="5">
    <location>
        <begin position="32"/>
        <end position="42"/>
    </location>
</feature>
<feature type="region of interest" description="Disordered" evidence="5">
    <location>
        <begin position="67"/>
        <end position="95"/>
    </location>
</feature>
<keyword evidence="1 4" id="KW-0853">WD repeat</keyword>
<dbReference type="Gene3D" id="2.130.10.10">
    <property type="entry name" value="YVTN repeat-like/Quinoprotein amine dehydrogenase"/>
    <property type="match status" value="1"/>
</dbReference>
<proteinExistence type="predicted"/>
<feature type="compositionally biased region" description="Polar residues" evidence="5">
    <location>
        <begin position="15"/>
        <end position="26"/>
    </location>
</feature>
<evidence type="ECO:0000256" key="5">
    <source>
        <dbReference type="SAM" id="MobiDB-lite"/>
    </source>
</evidence>
<dbReference type="EnsemblMetazoa" id="CLYHEMT008080.1">
    <property type="protein sequence ID" value="CLYHEMP008080.1"/>
    <property type="gene ID" value="CLYHEMG008080"/>
</dbReference>
<dbReference type="PANTHER" id="PTHR19918:SF1">
    <property type="entry name" value="FIZZY-RELATED PROTEIN HOMOLOG"/>
    <property type="match status" value="1"/>
</dbReference>
<dbReference type="InterPro" id="IPR033010">
    <property type="entry name" value="Cdc20/Fizzy"/>
</dbReference>
<dbReference type="PANTHER" id="PTHR19918">
    <property type="entry name" value="CELL DIVISION CYCLE 20 CDC20 FIZZY -RELATED"/>
    <property type="match status" value="1"/>
</dbReference>
<evidence type="ECO:0000256" key="4">
    <source>
        <dbReference type="PROSITE-ProRule" id="PRU00221"/>
    </source>
</evidence>
<keyword evidence="3" id="KW-0131">Cell cycle</keyword>
<evidence type="ECO:0000256" key="1">
    <source>
        <dbReference type="ARBA" id="ARBA00022574"/>
    </source>
</evidence>
<evidence type="ECO:0000256" key="2">
    <source>
        <dbReference type="ARBA" id="ARBA00022737"/>
    </source>
</evidence>
<feature type="domain" description="Anaphase-promoting complex subunit 4-like WD40" evidence="6">
    <location>
        <begin position="230"/>
        <end position="285"/>
    </location>
</feature>
<dbReference type="SMART" id="SM00320">
    <property type="entry name" value="WD40"/>
    <property type="match status" value="2"/>
</dbReference>
<dbReference type="Proteomes" id="UP000594262">
    <property type="component" value="Unplaced"/>
</dbReference>
<feature type="compositionally biased region" description="Polar residues" evidence="5">
    <location>
        <begin position="68"/>
        <end position="95"/>
    </location>
</feature>
<dbReference type="InterPro" id="IPR001680">
    <property type="entry name" value="WD40_rpt"/>
</dbReference>
<dbReference type="SUPFAM" id="SSF117289">
    <property type="entry name" value="Nucleoporin domain"/>
    <property type="match status" value="1"/>
</dbReference>
<dbReference type="GO" id="GO:1990757">
    <property type="term" value="F:ubiquitin ligase activator activity"/>
    <property type="evidence" value="ECO:0007669"/>
    <property type="project" value="TreeGrafter"/>
</dbReference>
<evidence type="ECO:0000259" key="6">
    <source>
        <dbReference type="Pfam" id="PF12894"/>
    </source>
</evidence>
<feature type="compositionally biased region" description="Basic residues" evidence="5">
    <location>
        <begin position="126"/>
        <end position="140"/>
    </location>
</feature>
<organism evidence="7 8">
    <name type="scientific">Clytia hemisphaerica</name>
    <dbReference type="NCBI Taxonomy" id="252671"/>
    <lineage>
        <taxon>Eukaryota</taxon>
        <taxon>Metazoa</taxon>
        <taxon>Cnidaria</taxon>
        <taxon>Hydrozoa</taxon>
        <taxon>Hydroidolina</taxon>
        <taxon>Leptothecata</taxon>
        <taxon>Obeliida</taxon>
        <taxon>Clytiidae</taxon>
        <taxon>Clytia</taxon>
    </lineage>
</organism>
<sequence length="295" mass="32959">MDPDYEQRLLRQINGPKTPTKNSPANSPFRGSPRQLLSSPSRSKQDNSIDRFIPSRVVVNLSKGFLSSPLQENSDPSAPSNSKEQTSNTENKESQLYSSLLRNELLRDEIDSLTEVNDDRQPLSTPKHKRNLFKSRQKRKLSNESLDTTSPYSLSPISADSHKLLRSPKKVVRKISKVPFKVLDAPDLQDDFYLNLVDWSAQNILSVGLGHCVYLWSAYTSQVTKLCDLTSEGNLVTSVAWTEKGNQLAVGTHKGTCELWDTVANKRVAELGGHKTRVGSLAWNNDLLVLEVEIA</sequence>
<dbReference type="AlphaFoldDB" id="A0A7M5VBY2"/>
<dbReference type="InterPro" id="IPR015943">
    <property type="entry name" value="WD40/YVTN_repeat-like_dom_sf"/>
</dbReference>
<evidence type="ECO:0000256" key="3">
    <source>
        <dbReference type="ARBA" id="ARBA00023306"/>
    </source>
</evidence>
<dbReference type="GO" id="GO:0031145">
    <property type="term" value="P:anaphase-promoting complex-dependent catabolic process"/>
    <property type="evidence" value="ECO:0007669"/>
    <property type="project" value="TreeGrafter"/>
</dbReference>
<dbReference type="GO" id="GO:0010997">
    <property type="term" value="F:anaphase-promoting complex binding"/>
    <property type="evidence" value="ECO:0007669"/>
    <property type="project" value="InterPro"/>
</dbReference>
<dbReference type="OrthoDB" id="10263272at2759"/>